<reference evidence="2" key="1">
    <citation type="journal article" date="2022" name="Int. J. Syst. Evol. Microbiol.">
        <title>Pseudomonas aegrilactucae sp. nov. and Pseudomonas morbosilactucae sp. nov., pathogens causing bacterial rot of lettuce in Japan.</title>
        <authorList>
            <person name="Sawada H."/>
            <person name="Fujikawa T."/>
            <person name="Satou M."/>
        </authorList>
    </citation>
    <scope>NUCLEOTIDE SEQUENCE</scope>
    <source>
        <strain evidence="2">0166_1</strain>
    </source>
</reference>
<feature type="chain" id="PRO_5039371894" evidence="1">
    <location>
        <begin position="23"/>
        <end position="131"/>
    </location>
</feature>
<feature type="signal peptide" evidence="1">
    <location>
        <begin position="1"/>
        <end position="22"/>
    </location>
</feature>
<dbReference type="KEGG" id="sbae:DSM104329_04596"/>
<name>A0A9E7C347_9ACTN</name>
<dbReference type="AlphaFoldDB" id="A0A9E7C347"/>
<accession>A0A9E7C347</accession>
<proteinExistence type="predicted"/>
<evidence type="ECO:0000313" key="2">
    <source>
        <dbReference type="EMBL" id="UGS38173.1"/>
    </source>
</evidence>
<dbReference type="RefSeq" id="WP_259312203.1">
    <property type="nucleotide sequence ID" value="NZ_CP087164.1"/>
</dbReference>
<sequence>MKKLLLCGAVSAALIPAASADAAKIKPLKNCKTTGLGALVNGIQKRGISCGDTRVVIRSVEAHGAQCRPYRQATIAPFRECIVTPVLSVGARNFFCRSAWEEQSDNKRWWRTTCQTGFKDVVTYRRDGNAR</sequence>
<dbReference type="Proteomes" id="UP001162834">
    <property type="component" value="Chromosome"/>
</dbReference>
<dbReference type="EMBL" id="CP087164">
    <property type="protein sequence ID" value="UGS38173.1"/>
    <property type="molecule type" value="Genomic_DNA"/>
</dbReference>
<keyword evidence="1" id="KW-0732">Signal</keyword>
<keyword evidence="3" id="KW-1185">Reference proteome</keyword>
<evidence type="ECO:0000313" key="3">
    <source>
        <dbReference type="Proteomes" id="UP001162834"/>
    </source>
</evidence>
<protein>
    <submittedName>
        <fullName evidence="2">Uncharacterized protein</fullName>
    </submittedName>
</protein>
<gene>
    <name evidence="2" type="ORF">DSM104329_04596</name>
</gene>
<organism evidence="2 3">
    <name type="scientific">Capillimicrobium parvum</name>
    <dbReference type="NCBI Taxonomy" id="2884022"/>
    <lineage>
        <taxon>Bacteria</taxon>
        <taxon>Bacillati</taxon>
        <taxon>Actinomycetota</taxon>
        <taxon>Thermoleophilia</taxon>
        <taxon>Solirubrobacterales</taxon>
        <taxon>Capillimicrobiaceae</taxon>
        <taxon>Capillimicrobium</taxon>
    </lineage>
</organism>
<evidence type="ECO:0000256" key="1">
    <source>
        <dbReference type="SAM" id="SignalP"/>
    </source>
</evidence>